<dbReference type="CDD" id="cd12148">
    <property type="entry name" value="fungal_TF_MHR"/>
    <property type="match status" value="1"/>
</dbReference>
<keyword evidence="3" id="KW-0805">Transcription regulation</keyword>
<protein>
    <recommendedName>
        <fullName evidence="8">Zn(2)-C6 fungal-type domain-containing protein</fullName>
    </recommendedName>
</protein>
<keyword evidence="2" id="KW-0479">Metal-binding</keyword>
<dbReference type="PANTHER" id="PTHR31845:SF19">
    <property type="entry name" value="TRANSCRIPTION FACTOR DOMAIN-CONTAINING PROTEIN"/>
    <property type="match status" value="1"/>
</dbReference>
<dbReference type="Proteomes" id="UP000015241">
    <property type="component" value="Unassembled WGS sequence"/>
</dbReference>
<dbReference type="GO" id="GO:0005634">
    <property type="term" value="C:nucleus"/>
    <property type="evidence" value="ECO:0007669"/>
    <property type="project" value="UniProtKB-SubCell"/>
</dbReference>
<dbReference type="PROSITE" id="PS00463">
    <property type="entry name" value="ZN2_CY6_FUNGAL_1"/>
    <property type="match status" value="1"/>
</dbReference>
<dbReference type="EMBL" id="KE504167">
    <property type="protein sequence ID" value="EPS98282.1"/>
    <property type="molecule type" value="Genomic_DNA"/>
</dbReference>
<dbReference type="InterPro" id="IPR051089">
    <property type="entry name" value="prtT"/>
</dbReference>
<evidence type="ECO:0000256" key="4">
    <source>
        <dbReference type="ARBA" id="ARBA00023125"/>
    </source>
</evidence>
<evidence type="ECO:0000256" key="6">
    <source>
        <dbReference type="ARBA" id="ARBA00023242"/>
    </source>
</evidence>
<dbReference type="GO" id="GO:0000981">
    <property type="term" value="F:DNA-binding transcription factor activity, RNA polymerase II-specific"/>
    <property type="evidence" value="ECO:0007669"/>
    <property type="project" value="InterPro"/>
</dbReference>
<dbReference type="GO" id="GO:0008270">
    <property type="term" value="F:zinc ion binding"/>
    <property type="evidence" value="ECO:0007669"/>
    <property type="project" value="InterPro"/>
</dbReference>
<dbReference type="InterPro" id="IPR007219">
    <property type="entry name" value="XnlR_reg_dom"/>
</dbReference>
<keyword evidence="7" id="KW-0175">Coiled coil</keyword>
<feature type="non-terminal residue" evidence="9">
    <location>
        <position position="1"/>
    </location>
</feature>
<keyword evidence="6" id="KW-0539">Nucleus</keyword>
<dbReference type="HOGENOM" id="CLU_026652_0_0_1"/>
<dbReference type="Gene3D" id="4.10.240.10">
    <property type="entry name" value="Zn(2)-C6 fungal-type DNA-binding domain"/>
    <property type="match status" value="1"/>
</dbReference>
<organism evidence="9 10">
    <name type="scientific">Fomitopsis schrenkii</name>
    <name type="common">Brown rot fungus</name>
    <dbReference type="NCBI Taxonomy" id="2126942"/>
    <lineage>
        <taxon>Eukaryota</taxon>
        <taxon>Fungi</taxon>
        <taxon>Dikarya</taxon>
        <taxon>Basidiomycota</taxon>
        <taxon>Agaricomycotina</taxon>
        <taxon>Agaricomycetes</taxon>
        <taxon>Polyporales</taxon>
        <taxon>Fomitopsis</taxon>
    </lineage>
</organism>
<keyword evidence="10" id="KW-1185">Reference proteome</keyword>
<dbReference type="FunCoup" id="S8E0K1">
    <property type="interactions" value="176"/>
</dbReference>
<dbReference type="SUPFAM" id="SSF57701">
    <property type="entry name" value="Zn2/Cys6 DNA-binding domain"/>
    <property type="match status" value="1"/>
</dbReference>
<feature type="non-terminal residue" evidence="9">
    <location>
        <position position="545"/>
    </location>
</feature>
<dbReference type="AlphaFoldDB" id="S8E0K1"/>
<accession>S8E0K1</accession>
<dbReference type="eggNOG" id="ENOG502SM5N">
    <property type="taxonomic scope" value="Eukaryota"/>
</dbReference>
<evidence type="ECO:0000256" key="7">
    <source>
        <dbReference type="SAM" id="Coils"/>
    </source>
</evidence>
<evidence type="ECO:0000256" key="3">
    <source>
        <dbReference type="ARBA" id="ARBA00023015"/>
    </source>
</evidence>
<proteinExistence type="predicted"/>
<evidence type="ECO:0000313" key="10">
    <source>
        <dbReference type="Proteomes" id="UP000015241"/>
    </source>
</evidence>
<dbReference type="GO" id="GO:0006351">
    <property type="term" value="P:DNA-templated transcription"/>
    <property type="evidence" value="ECO:0007669"/>
    <property type="project" value="InterPro"/>
</dbReference>
<feature type="coiled-coil region" evidence="7">
    <location>
        <begin position="46"/>
        <end position="73"/>
    </location>
</feature>
<evidence type="ECO:0000256" key="1">
    <source>
        <dbReference type="ARBA" id="ARBA00004123"/>
    </source>
</evidence>
<dbReference type="PANTHER" id="PTHR31845">
    <property type="entry name" value="FINGER DOMAIN PROTEIN, PUTATIVE-RELATED"/>
    <property type="match status" value="1"/>
</dbReference>
<name>S8E0K1_FOMSC</name>
<comment type="subcellular location">
    <subcellularLocation>
        <location evidence="1">Nucleus</location>
    </subcellularLocation>
</comment>
<gene>
    <name evidence="9" type="ORF">FOMPIDRAFT_1100567</name>
</gene>
<evidence type="ECO:0000259" key="8">
    <source>
        <dbReference type="PROSITE" id="PS00463"/>
    </source>
</evidence>
<evidence type="ECO:0000256" key="5">
    <source>
        <dbReference type="ARBA" id="ARBA00023163"/>
    </source>
</evidence>
<evidence type="ECO:0000256" key="2">
    <source>
        <dbReference type="ARBA" id="ARBA00022723"/>
    </source>
</evidence>
<dbReference type="InterPro" id="IPR036864">
    <property type="entry name" value="Zn2-C6_fun-type_DNA-bd_sf"/>
</dbReference>
<dbReference type="CDD" id="cd00067">
    <property type="entry name" value="GAL4"/>
    <property type="match status" value="1"/>
</dbReference>
<dbReference type="InterPro" id="IPR001138">
    <property type="entry name" value="Zn2Cys6_DnaBD"/>
</dbReference>
<evidence type="ECO:0000313" key="9">
    <source>
        <dbReference type="EMBL" id="EPS98282.1"/>
    </source>
</evidence>
<dbReference type="InParanoid" id="S8E0K1"/>
<keyword evidence="4" id="KW-0238">DNA-binding</keyword>
<dbReference type="OrthoDB" id="3163292at2759"/>
<keyword evidence="5" id="KW-0804">Transcription</keyword>
<sequence length="545" mass="62056">GACVLCKALKIRCEFIPEEDTCVRCKAGGIECVSRGRKRRKPAPTQEELKQRLESQDLQIQSYLRRLDEMKTRCRLLDCLTQAQEEAAIFGQSAYDAYGTVSTSGTDLRSLCVGSNTLVHRGSIAHWHATSIAATNLTNDTSHPAVLRSGLFGPGEVAALFDIYFDRIHTSFAILDPVLHTPQYLMAMSPLLFTMILAIATRHWQHRPKLHRLAMAYACETVTQALVDGCQPVETCQALVLFTVFPAPFQRWSENRGWLLIGLAIRMAHQLRLDLPPPSELPERERLNRIRAGFFITLVDTLHCVQRGKTPAKPRSDYPSQIFDSWYRSSVFNLPYDIYCAAYLDITCLASRLLDCIRADKSNPDLWQEPDVLSLVRDYDRKISDRFSHWQQRLAEQRMMFICSGRMTHGKGVRTTYTQRLAVLGAGIHWCLTKEAILPSDLFELSARVARTILRIHVEQLWPNGHLRYAIEPQYLYVTYAAAFLLKLLDSRFDALVDHALRESIVNDVYSIIRVWSSADVALDKQHAPYIYSRFLSSLLEDCAD</sequence>
<dbReference type="STRING" id="743788.S8E0K1"/>
<reference evidence="9 10" key="1">
    <citation type="journal article" date="2012" name="Science">
        <title>The Paleozoic origin of enzymatic lignin decomposition reconstructed from 31 fungal genomes.</title>
        <authorList>
            <person name="Floudas D."/>
            <person name="Binder M."/>
            <person name="Riley R."/>
            <person name="Barry K."/>
            <person name="Blanchette R.A."/>
            <person name="Henrissat B."/>
            <person name="Martinez A.T."/>
            <person name="Otillar R."/>
            <person name="Spatafora J.W."/>
            <person name="Yadav J.S."/>
            <person name="Aerts A."/>
            <person name="Benoit I."/>
            <person name="Boyd A."/>
            <person name="Carlson A."/>
            <person name="Copeland A."/>
            <person name="Coutinho P.M."/>
            <person name="de Vries R.P."/>
            <person name="Ferreira P."/>
            <person name="Findley K."/>
            <person name="Foster B."/>
            <person name="Gaskell J."/>
            <person name="Glotzer D."/>
            <person name="Gorecki P."/>
            <person name="Heitman J."/>
            <person name="Hesse C."/>
            <person name="Hori C."/>
            <person name="Igarashi K."/>
            <person name="Jurgens J.A."/>
            <person name="Kallen N."/>
            <person name="Kersten P."/>
            <person name="Kohler A."/>
            <person name="Kuees U."/>
            <person name="Kumar T.K.A."/>
            <person name="Kuo A."/>
            <person name="LaButti K."/>
            <person name="Larrondo L.F."/>
            <person name="Lindquist E."/>
            <person name="Ling A."/>
            <person name="Lombard V."/>
            <person name="Lucas S."/>
            <person name="Lundell T."/>
            <person name="Martin R."/>
            <person name="McLaughlin D.J."/>
            <person name="Morgenstern I."/>
            <person name="Morin E."/>
            <person name="Murat C."/>
            <person name="Nagy L.G."/>
            <person name="Nolan M."/>
            <person name="Ohm R.A."/>
            <person name="Patyshakuliyeva A."/>
            <person name="Rokas A."/>
            <person name="Ruiz-Duenas F.J."/>
            <person name="Sabat G."/>
            <person name="Salamov A."/>
            <person name="Samejima M."/>
            <person name="Schmutz J."/>
            <person name="Slot J.C."/>
            <person name="St John F."/>
            <person name="Stenlid J."/>
            <person name="Sun H."/>
            <person name="Sun S."/>
            <person name="Syed K."/>
            <person name="Tsang A."/>
            <person name="Wiebenga A."/>
            <person name="Young D."/>
            <person name="Pisabarro A."/>
            <person name="Eastwood D.C."/>
            <person name="Martin F."/>
            <person name="Cullen D."/>
            <person name="Grigoriev I.V."/>
            <person name="Hibbett D.S."/>
        </authorList>
    </citation>
    <scope>NUCLEOTIDE SEQUENCE</scope>
    <source>
        <strain evidence="10">FP-58527</strain>
    </source>
</reference>
<dbReference type="GO" id="GO:0000976">
    <property type="term" value="F:transcription cis-regulatory region binding"/>
    <property type="evidence" value="ECO:0007669"/>
    <property type="project" value="TreeGrafter"/>
</dbReference>
<feature type="domain" description="Zn(2)-C6 fungal-type" evidence="8">
    <location>
        <begin position="2"/>
        <end position="32"/>
    </location>
</feature>
<dbReference type="Pfam" id="PF04082">
    <property type="entry name" value="Fungal_trans"/>
    <property type="match status" value="1"/>
</dbReference>